<dbReference type="SUPFAM" id="SSF56112">
    <property type="entry name" value="Protein kinase-like (PK-like)"/>
    <property type="match status" value="1"/>
</dbReference>
<dbReference type="AlphaFoldDB" id="A0A075AZA8"/>
<dbReference type="HOGENOM" id="CLU_765363_0_0_1"/>
<sequence length="362" mass="42505">MSFKKHVLVFEYLKGVPIYQHVTLQRVSLGNQIEIAMKILIFLEELRNFGIVLNNINIYNIFIDEGSVKFINMEYSTNINEAKLFPSVNIISANETENTHAIDYFGFGVAIYMIQALICCSDATKDNFLEMILPFKQVSNNLIPLPCPDSFNYNIYRFTRPFLQIDHRKRVGHSLKSFELIEFNLFKGLNWRDMKQNMHYTTNYHSIELEFDKQNPRIFDFDMGYVNRYIHLLHQQTILIDRLRGFDCIQPLKTLFSKVTEKCELTLNSINNYNQFMISSLEWMRLLSVNCEVFRNELDILSKHVDSKLLESKVLLQESLRVKKQVESISNDKTNTIKAIENINFNLSLLKDFIIKSTQIAF</sequence>
<dbReference type="EMBL" id="KE560792">
    <property type="protein sequence ID" value="EPZ35615.1"/>
    <property type="molecule type" value="Genomic_DNA"/>
</dbReference>
<evidence type="ECO:0000313" key="1">
    <source>
        <dbReference type="EMBL" id="EPZ35615.1"/>
    </source>
</evidence>
<dbReference type="Proteomes" id="UP000030755">
    <property type="component" value="Unassembled WGS sequence"/>
</dbReference>
<evidence type="ECO:0000313" key="2">
    <source>
        <dbReference type="Proteomes" id="UP000030755"/>
    </source>
</evidence>
<name>A0A075AZA8_ROZAC</name>
<dbReference type="InterPro" id="IPR011009">
    <property type="entry name" value="Kinase-like_dom_sf"/>
</dbReference>
<dbReference type="Gene3D" id="1.10.510.10">
    <property type="entry name" value="Transferase(Phosphotransferase) domain 1"/>
    <property type="match status" value="1"/>
</dbReference>
<accession>A0A075AZA8</accession>
<organism evidence="1 2">
    <name type="scientific">Rozella allomycis (strain CSF55)</name>
    <dbReference type="NCBI Taxonomy" id="988480"/>
    <lineage>
        <taxon>Eukaryota</taxon>
        <taxon>Fungi</taxon>
        <taxon>Fungi incertae sedis</taxon>
        <taxon>Cryptomycota</taxon>
        <taxon>Cryptomycota incertae sedis</taxon>
        <taxon>Rozella</taxon>
    </lineage>
</organism>
<reference evidence="1 2" key="1">
    <citation type="journal article" date="2013" name="Curr. Biol.">
        <title>Shared signatures of parasitism and phylogenomics unite Cryptomycota and microsporidia.</title>
        <authorList>
            <person name="James T.Y."/>
            <person name="Pelin A."/>
            <person name="Bonen L."/>
            <person name="Ahrendt S."/>
            <person name="Sain D."/>
            <person name="Corradi N."/>
            <person name="Stajich J.E."/>
        </authorList>
    </citation>
    <scope>NUCLEOTIDE SEQUENCE [LARGE SCALE GENOMIC DNA]</scope>
    <source>
        <strain evidence="1 2">CSF55</strain>
    </source>
</reference>
<dbReference type="Gene3D" id="3.30.200.20">
    <property type="entry name" value="Phosphorylase Kinase, domain 1"/>
    <property type="match status" value="1"/>
</dbReference>
<keyword evidence="2" id="KW-1185">Reference proteome</keyword>
<proteinExistence type="predicted"/>
<evidence type="ECO:0008006" key="3">
    <source>
        <dbReference type="Google" id="ProtNLM"/>
    </source>
</evidence>
<protein>
    <recommendedName>
        <fullName evidence="3">Protein kinase domain-containing protein</fullName>
    </recommendedName>
</protein>
<gene>
    <name evidence="1" type="ORF">O9G_005554</name>
</gene>